<evidence type="ECO:0000256" key="2">
    <source>
        <dbReference type="ARBA" id="ARBA00022679"/>
    </source>
</evidence>
<dbReference type="OrthoDB" id="7330654at2"/>
<dbReference type="AlphaFoldDB" id="A0A3A1UWZ5"/>
<dbReference type="PANTHER" id="PTHR11104">
    <property type="entry name" value="AMINOGLYCOSIDE N3-ACETYLTRANSFERASE"/>
    <property type="match status" value="1"/>
</dbReference>
<comment type="catalytic activity">
    <reaction evidence="4">
        <text>a 2-deoxystreptamine antibiotic + acetyl-CoA = an N(3)-acetyl-2-deoxystreptamine antibiotic + CoA + H(+)</text>
        <dbReference type="Rhea" id="RHEA:12665"/>
        <dbReference type="ChEBI" id="CHEBI:15378"/>
        <dbReference type="ChEBI" id="CHEBI:57287"/>
        <dbReference type="ChEBI" id="CHEBI:57288"/>
        <dbReference type="ChEBI" id="CHEBI:57921"/>
        <dbReference type="ChEBI" id="CHEBI:77452"/>
        <dbReference type="EC" id="2.3.1.81"/>
    </reaction>
</comment>
<evidence type="ECO:0000256" key="3">
    <source>
        <dbReference type="ARBA" id="ARBA00023315"/>
    </source>
</evidence>
<dbReference type="RefSeq" id="WP_119600496.1">
    <property type="nucleotide sequence ID" value="NZ_QXQA01000009.1"/>
</dbReference>
<dbReference type="Pfam" id="PF02522">
    <property type="entry name" value="Antibiotic_NAT"/>
    <property type="match status" value="1"/>
</dbReference>
<keyword evidence="4" id="KW-0046">Antibiotic resistance</keyword>
<dbReference type="GO" id="GO:0046677">
    <property type="term" value="P:response to antibiotic"/>
    <property type="evidence" value="ECO:0007669"/>
    <property type="project" value="UniProtKB-KW"/>
</dbReference>
<dbReference type="EMBL" id="QXQA01000009">
    <property type="protein sequence ID" value="RIX51712.1"/>
    <property type="molecule type" value="Genomic_DNA"/>
</dbReference>
<dbReference type="InterPro" id="IPR028345">
    <property type="entry name" value="Antibiotic_NAT-like"/>
</dbReference>
<name>A0A3A1UWZ5_9BACL</name>
<organism evidence="5 6">
    <name type="scientific">Paenibacillus nanensis</name>
    <dbReference type="NCBI Taxonomy" id="393251"/>
    <lineage>
        <taxon>Bacteria</taxon>
        <taxon>Bacillati</taxon>
        <taxon>Bacillota</taxon>
        <taxon>Bacilli</taxon>
        <taxon>Bacillales</taxon>
        <taxon>Paenibacillaceae</taxon>
        <taxon>Paenibacillus</taxon>
    </lineage>
</organism>
<evidence type="ECO:0000256" key="4">
    <source>
        <dbReference type="RuleBase" id="RU365031"/>
    </source>
</evidence>
<proteinExistence type="inferred from homology"/>
<keyword evidence="6" id="KW-1185">Reference proteome</keyword>
<comment type="similarity">
    <text evidence="1 4">Belongs to the antibiotic N-acetyltransferase family.</text>
</comment>
<dbReference type="Proteomes" id="UP000266482">
    <property type="component" value="Unassembled WGS sequence"/>
</dbReference>
<reference evidence="5 6" key="1">
    <citation type="submission" date="2018-09" db="EMBL/GenBank/DDBJ databases">
        <title>Paenibacillus aracenensis nov. sp. isolated from a cave in southern Spain.</title>
        <authorList>
            <person name="Jurado V."/>
            <person name="Gutierrez-Patricio S."/>
            <person name="Gonzalez-Pimentel J.L."/>
            <person name="Miller A.Z."/>
            <person name="Laiz L."/>
            <person name="Saiz-Jimenez C."/>
        </authorList>
    </citation>
    <scope>NUCLEOTIDE SEQUENCE [LARGE SCALE GENOMIC DNA]</scope>
    <source>
        <strain evidence="5 6">DSM 22867</strain>
    </source>
</reference>
<sequence>MNEEGKAILTIEDLRRAFVSCGVSRGQHIIVHASMSRIGFVAGGAEAIVRALLDLIGDEGTLLAPAQTWKNLDPSTGVHGEIPHSWWPIIREHWPAFDPLVTPSVGMGAVAETIRIWPGAKRSGHPARSFAAIGRYASYLTEEHDLRNIFGAGSPLDRLYQLDGYVLLIGVGHEKNTSLHLAETKASFPGKHDVEEHSAMFVDGKRAWVSYHTQAVDDHDFIRLGTEYEQEHAVPIHAVGGAEVRLIRQRPLVDWTVAWMERHRT</sequence>
<evidence type="ECO:0000313" key="6">
    <source>
        <dbReference type="Proteomes" id="UP000266482"/>
    </source>
</evidence>
<dbReference type="EC" id="2.3.1.-" evidence="4"/>
<keyword evidence="3 4" id="KW-0012">Acyltransferase</keyword>
<dbReference type="InterPro" id="IPR003679">
    <property type="entry name" value="Amioglycoside_AcTrfase"/>
</dbReference>
<dbReference type="GO" id="GO:0046353">
    <property type="term" value="F:aminoglycoside 3-N-acetyltransferase activity"/>
    <property type="evidence" value="ECO:0007669"/>
    <property type="project" value="UniProtKB-EC"/>
</dbReference>
<gene>
    <name evidence="5" type="ORF">D3P08_14925</name>
</gene>
<keyword evidence="2 4" id="KW-0808">Transferase</keyword>
<dbReference type="SUPFAM" id="SSF110710">
    <property type="entry name" value="TTHA0583/YokD-like"/>
    <property type="match status" value="1"/>
</dbReference>
<evidence type="ECO:0000256" key="1">
    <source>
        <dbReference type="ARBA" id="ARBA00006383"/>
    </source>
</evidence>
<accession>A0A3A1UWZ5</accession>
<protein>
    <recommendedName>
        <fullName evidence="4">Aminoglycoside N(3)-acetyltransferase</fullName>
        <ecNumber evidence="4">2.3.1.-</ecNumber>
    </recommendedName>
</protein>
<comment type="caution">
    <text evidence="5">The sequence shown here is derived from an EMBL/GenBank/DDBJ whole genome shotgun (WGS) entry which is preliminary data.</text>
</comment>
<evidence type="ECO:0000313" key="5">
    <source>
        <dbReference type="EMBL" id="RIX51712.1"/>
    </source>
</evidence>
<dbReference type="PANTHER" id="PTHR11104:SF0">
    <property type="entry name" value="SPBETA PROPHAGE-DERIVED AMINOGLYCOSIDE N(3')-ACETYLTRANSFERASE-LIKE PROTEIN YOKD"/>
    <property type="match status" value="1"/>
</dbReference>